<evidence type="ECO:0000313" key="2">
    <source>
        <dbReference type="Proteomes" id="UP000536746"/>
    </source>
</evidence>
<accession>A0ABX2LYL3</accession>
<reference evidence="1 2" key="1">
    <citation type="journal article" date="2020" name="Front. Plant Sci.">
        <title>Isolation of Rhizosphere Bacteria That Improve Quality and Water Stress Tolerance in Greenhouse Ornamentals.</title>
        <authorList>
            <person name="Nordstedt N.P."/>
            <person name="Jones M.L."/>
        </authorList>
    </citation>
    <scope>NUCLEOTIDE SEQUENCE [LARGE SCALE GENOMIC DNA]</scope>
    <source>
        <strain evidence="1 2">C6C2</strain>
    </source>
</reference>
<gene>
    <name evidence="1" type="ORF">HNO84_02465</name>
</gene>
<name>A0ABX2LYL3_9BURK</name>
<organism evidence="1 2">
    <name type="scientific">Herbaspirillum robiniae</name>
    <dbReference type="NCBI Taxonomy" id="2014887"/>
    <lineage>
        <taxon>Bacteria</taxon>
        <taxon>Pseudomonadati</taxon>
        <taxon>Pseudomonadota</taxon>
        <taxon>Betaproteobacteria</taxon>
        <taxon>Burkholderiales</taxon>
        <taxon>Oxalobacteraceae</taxon>
        <taxon>Herbaspirillum</taxon>
    </lineage>
</organism>
<dbReference type="Proteomes" id="UP000536746">
    <property type="component" value="Unassembled WGS sequence"/>
</dbReference>
<comment type="caution">
    <text evidence="1">The sequence shown here is derived from an EMBL/GenBank/DDBJ whole genome shotgun (WGS) entry which is preliminary data.</text>
</comment>
<dbReference type="RefSeq" id="WP_079216753.1">
    <property type="nucleotide sequence ID" value="NZ_CP018845.1"/>
</dbReference>
<protein>
    <submittedName>
        <fullName evidence="1">DUF2946 family protein</fullName>
    </submittedName>
</protein>
<proteinExistence type="predicted"/>
<dbReference type="EMBL" id="JABFMT010000002">
    <property type="protein sequence ID" value="NUU00446.1"/>
    <property type="molecule type" value="Genomic_DNA"/>
</dbReference>
<sequence length="203" mass="23379">MDEIVRQAMAKWPNVPHCFGWLRLDARGGWRMRDERAQHLDLPGERISHPALLAFIERNYAHDEQGRWYFQNGPQRVYVDLELTPYIVRTQPAEDGMTLRFHTGEGVGTIDAAWLDESGRLYLQAGPRTGAVDDRDMAQLLPLLQVGGRHDEEALLRWMEGDDDAEAEAEASLMFRQHAIRLQRIRTEQLARQFGFVTTPRGE</sequence>
<keyword evidence="2" id="KW-1185">Reference proteome</keyword>
<dbReference type="InterPro" id="IPR021332">
    <property type="entry name" value="DUF2944"/>
</dbReference>
<evidence type="ECO:0000313" key="1">
    <source>
        <dbReference type="EMBL" id="NUU00446.1"/>
    </source>
</evidence>
<dbReference type="Pfam" id="PF11161">
    <property type="entry name" value="DUF2944"/>
    <property type="match status" value="1"/>
</dbReference>